<dbReference type="PROSITE" id="PS00375">
    <property type="entry name" value="UDPGT"/>
    <property type="match status" value="1"/>
</dbReference>
<reference evidence="5 6" key="1">
    <citation type="journal article" date="2022" name="Nat. Plants">
        <title>Genomes of leafy and leafless Platanthera orchids illuminate the evolution of mycoheterotrophy.</title>
        <authorList>
            <person name="Li M.H."/>
            <person name="Liu K.W."/>
            <person name="Li Z."/>
            <person name="Lu H.C."/>
            <person name="Ye Q.L."/>
            <person name="Zhang D."/>
            <person name="Wang J.Y."/>
            <person name="Li Y.F."/>
            <person name="Zhong Z.M."/>
            <person name="Liu X."/>
            <person name="Yu X."/>
            <person name="Liu D.K."/>
            <person name="Tu X.D."/>
            <person name="Liu B."/>
            <person name="Hao Y."/>
            <person name="Liao X.Y."/>
            <person name="Jiang Y.T."/>
            <person name="Sun W.H."/>
            <person name="Chen J."/>
            <person name="Chen Y.Q."/>
            <person name="Ai Y."/>
            <person name="Zhai J.W."/>
            <person name="Wu S.S."/>
            <person name="Zhou Z."/>
            <person name="Hsiao Y.Y."/>
            <person name="Wu W.L."/>
            <person name="Chen Y.Y."/>
            <person name="Lin Y.F."/>
            <person name="Hsu J.L."/>
            <person name="Li C.Y."/>
            <person name="Wang Z.W."/>
            <person name="Zhao X."/>
            <person name="Zhong W.Y."/>
            <person name="Ma X.K."/>
            <person name="Ma L."/>
            <person name="Huang J."/>
            <person name="Chen G.Z."/>
            <person name="Huang M.Z."/>
            <person name="Huang L."/>
            <person name="Peng D.H."/>
            <person name="Luo Y.B."/>
            <person name="Zou S.Q."/>
            <person name="Chen S.P."/>
            <person name="Lan S."/>
            <person name="Tsai W.C."/>
            <person name="Van de Peer Y."/>
            <person name="Liu Z.J."/>
        </authorList>
    </citation>
    <scope>NUCLEOTIDE SEQUENCE [LARGE SCALE GENOMIC DNA]</scope>
    <source>
        <strain evidence="5">Lor287</strain>
    </source>
</reference>
<dbReference type="PANTHER" id="PTHR11926:SF1395">
    <property type="entry name" value="GLYCOSYLTRANSFERASE"/>
    <property type="match status" value="1"/>
</dbReference>
<organism evidence="5 6">
    <name type="scientific">Platanthera zijinensis</name>
    <dbReference type="NCBI Taxonomy" id="2320716"/>
    <lineage>
        <taxon>Eukaryota</taxon>
        <taxon>Viridiplantae</taxon>
        <taxon>Streptophyta</taxon>
        <taxon>Embryophyta</taxon>
        <taxon>Tracheophyta</taxon>
        <taxon>Spermatophyta</taxon>
        <taxon>Magnoliopsida</taxon>
        <taxon>Liliopsida</taxon>
        <taxon>Asparagales</taxon>
        <taxon>Orchidaceae</taxon>
        <taxon>Orchidoideae</taxon>
        <taxon>Orchideae</taxon>
        <taxon>Orchidinae</taxon>
        <taxon>Platanthera</taxon>
    </lineage>
</organism>
<proteinExistence type="inferred from homology"/>
<dbReference type="InterPro" id="IPR035595">
    <property type="entry name" value="UDP_glycos_trans_CS"/>
</dbReference>
<dbReference type="Pfam" id="PF00201">
    <property type="entry name" value="UDPGT"/>
    <property type="match status" value="1"/>
</dbReference>
<keyword evidence="2 3" id="KW-0808">Transferase</keyword>
<evidence type="ECO:0000256" key="4">
    <source>
        <dbReference type="RuleBase" id="RU362057"/>
    </source>
</evidence>
<dbReference type="AlphaFoldDB" id="A0AAP0B0T2"/>
<dbReference type="CDD" id="cd03784">
    <property type="entry name" value="GT1_Gtf-like"/>
    <property type="match status" value="1"/>
</dbReference>
<name>A0AAP0B0T2_9ASPA</name>
<dbReference type="FunFam" id="3.40.50.2000:FF:000138">
    <property type="entry name" value="Glycosyltransferase"/>
    <property type="match status" value="1"/>
</dbReference>
<dbReference type="InterPro" id="IPR002213">
    <property type="entry name" value="UDP_glucos_trans"/>
</dbReference>
<dbReference type="GO" id="GO:0080044">
    <property type="term" value="F:quercetin 7-O-glucosyltransferase activity"/>
    <property type="evidence" value="ECO:0007669"/>
    <property type="project" value="TreeGrafter"/>
</dbReference>
<evidence type="ECO:0000256" key="3">
    <source>
        <dbReference type="RuleBase" id="RU003718"/>
    </source>
</evidence>
<gene>
    <name evidence="5" type="primary">UGT87A2</name>
    <name evidence="5" type="ORF">KSP39_PZI020126</name>
</gene>
<keyword evidence="3" id="KW-0328">Glycosyltransferase</keyword>
<keyword evidence="6" id="KW-1185">Reference proteome</keyword>
<dbReference type="SUPFAM" id="SSF53756">
    <property type="entry name" value="UDP-Glycosyltransferase/glycogen phosphorylase"/>
    <property type="match status" value="1"/>
</dbReference>
<dbReference type="Gene3D" id="3.40.50.2000">
    <property type="entry name" value="Glycogen Phosphorylase B"/>
    <property type="match status" value="2"/>
</dbReference>
<sequence length="462" mass="49341">MGRAVASTIHVIAAPYPGRGHINPMLMLSRLLASRLPPPAAVTVVLTEEWLSLLGGAASAPPGVNFRTVSNVIPSEKGRAADFAGFLEAVYTKLESPFEQLLDGLEVPATAIVADTFLPWAVDVGKRRGIPVCSFFTMSATMYSALLFFDRLPVQAGGTVPVALAGEAEPTKAEDELVSKYIDGHQSLRLSDLKNSFNPLEKSGQLALNAATQSTKAQCIIFTSAFDLEPRIITALRSSLTFPVLPIGPTIPCSGLQDHSEGVGYLAFLDSQPQSSVLYVSLGSFLSVSMRQMDEIVLGLQASNAKFLLVARDESSRLQEMIGGRGGMVCAWCDQLKVLLHPSVGGFFTHCGWNSTMEAAFAGVPALTFPIMFDQLVDDRLLVDDWGVGLAIRDGVGSGVVVGREKIADLVRRVMGLEGDERREMEKKSAILSEACKAAVQEGGSSSVNLSDLVKLLSPAKE</sequence>
<evidence type="ECO:0000256" key="1">
    <source>
        <dbReference type="ARBA" id="ARBA00009995"/>
    </source>
</evidence>
<dbReference type="Proteomes" id="UP001418222">
    <property type="component" value="Unassembled WGS sequence"/>
</dbReference>
<dbReference type="PANTHER" id="PTHR11926">
    <property type="entry name" value="GLUCOSYL/GLUCURONOSYL TRANSFERASES"/>
    <property type="match status" value="1"/>
</dbReference>
<protein>
    <recommendedName>
        <fullName evidence="4">Glycosyltransferase</fullName>
        <ecNumber evidence="4">2.4.1.-</ecNumber>
    </recommendedName>
</protein>
<comment type="caution">
    <text evidence="5">The sequence shown here is derived from an EMBL/GenBank/DDBJ whole genome shotgun (WGS) entry which is preliminary data.</text>
</comment>
<evidence type="ECO:0000313" key="5">
    <source>
        <dbReference type="EMBL" id="KAK8921972.1"/>
    </source>
</evidence>
<evidence type="ECO:0000256" key="2">
    <source>
        <dbReference type="ARBA" id="ARBA00022679"/>
    </source>
</evidence>
<accession>A0AAP0B0T2</accession>
<comment type="similarity">
    <text evidence="1 3">Belongs to the UDP-glycosyltransferase family.</text>
</comment>
<dbReference type="EC" id="2.4.1.-" evidence="4"/>
<dbReference type="GO" id="GO:0080043">
    <property type="term" value="F:quercetin 3-O-glucosyltransferase activity"/>
    <property type="evidence" value="ECO:0007669"/>
    <property type="project" value="TreeGrafter"/>
</dbReference>
<evidence type="ECO:0000313" key="6">
    <source>
        <dbReference type="Proteomes" id="UP001418222"/>
    </source>
</evidence>
<dbReference type="EMBL" id="JBBWWQ010000018">
    <property type="protein sequence ID" value="KAK8921972.1"/>
    <property type="molecule type" value="Genomic_DNA"/>
</dbReference>